<keyword evidence="7" id="KW-0802">TPR repeat</keyword>
<dbReference type="GO" id="GO:0046872">
    <property type="term" value="F:metal ion binding"/>
    <property type="evidence" value="ECO:0007669"/>
    <property type="project" value="UniProtKB-KW"/>
</dbReference>
<evidence type="ECO:0000256" key="5">
    <source>
        <dbReference type="ARBA" id="ARBA00022833"/>
    </source>
</evidence>
<accession>A0A1Y2K3H8</accession>
<evidence type="ECO:0000256" key="7">
    <source>
        <dbReference type="PROSITE-ProRule" id="PRU00339"/>
    </source>
</evidence>
<dbReference type="InterPro" id="IPR011990">
    <property type="entry name" value="TPR-like_helical_dom_sf"/>
</dbReference>
<organism evidence="10 11">
    <name type="scientific">Magnetofaba australis IT-1</name>
    <dbReference type="NCBI Taxonomy" id="1434232"/>
    <lineage>
        <taxon>Bacteria</taxon>
        <taxon>Pseudomonadati</taxon>
        <taxon>Pseudomonadota</taxon>
        <taxon>Magnetococcia</taxon>
        <taxon>Magnetococcales</taxon>
        <taxon>Magnetococcaceae</taxon>
        <taxon>Magnetofaba</taxon>
    </lineage>
</organism>
<comment type="caution">
    <text evidence="10">The sequence shown here is derived from an EMBL/GenBank/DDBJ whole genome shotgun (WGS) entry which is preliminary data.</text>
</comment>
<comment type="cofactor">
    <cofactor evidence="1">
        <name>Zn(2+)</name>
        <dbReference type="ChEBI" id="CHEBI:29105"/>
    </cofactor>
</comment>
<evidence type="ECO:0000256" key="6">
    <source>
        <dbReference type="ARBA" id="ARBA00023049"/>
    </source>
</evidence>
<dbReference type="PANTHER" id="PTHR22726:SF1">
    <property type="entry name" value="METALLOENDOPEPTIDASE OMA1, MITOCHONDRIAL"/>
    <property type="match status" value="1"/>
</dbReference>
<dbReference type="Pfam" id="PF01435">
    <property type="entry name" value="Peptidase_M48"/>
    <property type="match status" value="1"/>
</dbReference>
<keyword evidence="6" id="KW-0482">Metalloprotease</keyword>
<dbReference type="InterPro" id="IPR001915">
    <property type="entry name" value="Peptidase_M48"/>
</dbReference>
<keyword evidence="5" id="KW-0862">Zinc</keyword>
<dbReference type="Gene3D" id="3.30.2010.10">
    <property type="entry name" value="Metalloproteases ('zincins'), catalytic domain"/>
    <property type="match status" value="1"/>
</dbReference>
<dbReference type="SMART" id="SM00028">
    <property type="entry name" value="TPR"/>
    <property type="match status" value="3"/>
</dbReference>
<dbReference type="SUPFAM" id="SSF48452">
    <property type="entry name" value="TPR-like"/>
    <property type="match status" value="1"/>
</dbReference>
<dbReference type="PROSITE" id="PS50005">
    <property type="entry name" value="TPR"/>
    <property type="match status" value="1"/>
</dbReference>
<feature type="repeat" description="TPR" evidence="7">
    <location>
        <begin position="320"/>
        <end position="353"/>
    </location>
</feature>
<sequence>MLRFPRCTALLTLLMTLGLTLGAASPLAAKPLRLVTDPETLDLIDEIAQPLVAAAGLPKDSVRYYVVLNPTLNAFALADQRIVFHSGLLAMARNRDELAAVIAHELAHLAAGHHIKLKSDLRRASIQSLITMAAGLAAGLASGNSKAVQAGMVGGQAAARSGLLAAMRQKESQADQLAVNYMGGAHYDPHGVSSFMDLLNREQRMSVKPPAYLVTHPLGQERLSAAEDLVAHAPATTVRPDHQSERLLRARAKLMAGTASDPNAMANHFVELLKQGRYTATDPERFAWRYGHALALLYAGRLLEALEEFNGLLKEAPDDLYILRHRGLTYLEMGDAKRARRDLRRALAQRPDHPDLRLRLAQALKADGEPEEAARMLRRLTLEHPDEADPFYVLGVIEGQQGRLGASHLALARYYALLLQRKNARWHYQQALQKLPEKDPARALIKAELKELKEKE</sequence>
<dbReference type="Proteomes" id="UP000194003">
    <property type="component" value="Unassembled WGS sequence"/>
</dbReference>
<dbReference type="Gene3D" id="1.25.40.10">
    <property type="entry name" value="Tetratricopeptide repeat domain"/>
    <property type="match status" value="1"/>
</dbReference>
<dbReference type="AlphaFoldDB" id="A0A1Y2K3H8"/>
<evidence type="ECO:0000256" key="2">
    <source>
        <dbReference type="ARBA" id="ARBA00022670"/>
    </source>
</evidence>
<dbReference type="GO" id="GO:0051603">
    <property type="term" value="P:proteolysis involved in protein catabolic process"/>
    <property type="evidence" value="ECO:0007669"/>
    <property type="project" value="TreeGrafter"/>
</dbReference>
<dbReference type="GO" id="GO:0004222">
    <property type="term" value="F:metalloendopeptidase activity"/>
    <property type="evidence" value="ECO:0007669"/>
    <property type="project" value="InterPro"/>
</dbReference>
<dbReference type="GO" id="GO:0016020">
    <property type="term" value="C:membrane"/>
    <property type="evidence" value="ECO:0007669"/>
    <property type="project" value="TreeGrafter"/>
</dbReference>
<evidence type="ECO:0000256" key="4">
    <source>
        <dbReference type="ARBA" id="ARBA00022801"/>
    </source>
</evidence>
<dbReference type="EMBL" id="LVJN01000019">
    <property type="protein sequence ID" value="OSM03937.1"/>
    <property type="molecule type" value="Genomic_DNA"/>
</dbReference>
<evidence type="ECO:0000256" key="1">
    <source>
        <dbReference type="ARBA" id="ARBA00001947"/>
    </source>
</evidence>
<dbReference type="PANTHER" id="PTHR22726">
    <property type="entry name" value="METALLOENDOPEPTIDASE OMA1"/>
    <property type="match status" value="1"/>
</dbReference>
<keyword evidence="4" id="KW-0378">Hydrolase</keyword>
<gene>
    <name evidence="10" type="ORF">MAIT1_01031</name>
</gene>
<keyword evidence="3" id="KW-0479">Metal-binding</keyword>
<proteinExistence type="predicted"/>
<evidence type="ECO:0000256" key="3">
    <source>
        <dbReference type="ARBA" id="ARBA00022723"/>
    </source>
</evidence>
<reference evidence="10 11" key="1">
    <citation type="journal article" date="2016" name="BMC Genomics">
        <title>Combined genomic and structural analyses of a cultured magnetotactic bacterium reveals its niche adaptation to a dynamic environment.</title>
        <authorList>
            <person name="Araujo A.C."/>
            <person name="Morillo V."/>
            <person name="Cypriano J."/>
            <person name="Teixeira L.C."/>
            <person name="Leao P."/>
            <person name="Lyra S."/>
            <person name="Almeida L.G."/>
            <person name="Bazylinski D.A."/>
            <person name="Vasconcellos A.T."/>
            <person name="Abreu F."/>
            <person name="Lins U."/>
        </authorList>
    </citation>
    <scope>NUCLEOTIDE SEQUENCE [LARGE SCALE GENOMIC DNA]</scope>
    <source>
        <strain evidence="10 11">IT-1</strain>
    </source>
</reference>
<evidence type="ECO:0000313" key="10">
    <source>
        <dbReference type="EMBL" id="OSM03937.1"/>
    </source>
</evidence>
<evidence type="ECO:0000259" key="9">
    <source>
        <dbReference type="Pfam" id="PF01435"/>
    </source>
</evidence>
<dbReference type="RefSeq" id="WP_085442063.1">
    <property type="nucleotide sequence ID" value="NZ_LVJN01000019.1"/>
</dbReference>
<feature type="chain" id="PRO_5012011189" evidence="8">
    <location>
        <begin position="24"/>
        <end position="456"/>
    </location>
</feature>
<dbReference type="STRING" id="1434232.MAIT1_01031"/>
<evidence type="ECO:0000313" key="11">
    <source>
        <dbReference type="Proteomes" id="UP000194003"/>
    </source>
</evidence>
<evidence type="ECO:0000256" key="8">
    <source>
        <dbReference type="SAM" id="SignalP"/>
    </source>
</evidence>
<name>A0A1Y2K3H8_9PROT</name>
<dbReference type="InterPro" id="IPR019734">
    <property type="entry name" value="TPR_rpt"/>
</dbReference>
<protein>
    <submittedName>
        <fullName evidence="10">Putative peptidase M48, Ste24p</fullName>
    </submittedName>
</protein>
<keyword evidence="2" id="KW-0645">Protease</keyword>
<dbReference type="InterPro" id="IPR051156">
    <property type="entry name" value="Mito/Outer_Membr_Metalloprot"/>
</dbReference>
<keyword evidence="8" id="KW-0732">Signal</keyword>
<feature type="domain" description="Peptidase M48" evidence="9">
    <location>
        <begin position="44"/>
        <end position="228"/>
    </location>
</feature>
<feature type="signal peptide" evidence="8">
    <location>
        <begin position="1"/>
        <end position="23"/>
    </location>
</feature>
<dbReference type="OrthoDB" id="9814887at2"/>
<dbReference type="Pfam" id="PF14559">
    <property type="entry name" value="TPR_19"/>
    <property type="match status" value="1"/>
</dbReference>
<keyword evidence="11" id="KW-1185">Reference proteome</keyword>